<reference evidence="2 3" key="1">
    <citation type="submission" date="2016-12" db="EMBL/GenBank/DDBJ databases">
        <title>The whole genome sequencing and assembly of Bacillus cohnii DSM 6307T strain.</title>
        <authorList>
            <person name="Lee Y.-J."/>
            <person name="Yi H."/>
            <person name="Bahn Y.-S."/>
            <person name="Kim J.F."/>
            <person name="Lee D.-W."/>
        </authorList>
    </citation>
    <scope>NUCLEOTIDE SEQUENCE [LARGE SCALE GENOMIC DNA]</scope>
    <source>
        <strain evidence="2 3">DSM 6307</strain>
    </source>
</reference>
<dbReference type="Pfam" id="PF08241">
    <property type="entry name" value="Methyltransf_11"/>
    <property type="match status" value="1"/>
</dbReference>
<feature type="domain" description="Methyltransferase type 11" evidence="1">
    <location>
        <begin position="52"/>
        <end position="145"/>
    </location>
</feature>
<evidence type="ECO:0000313" key="3">
    <source>
        <dbReference type="Proteomes" id="UP000215224"/>
    </source>
</evidence>
<dbReference type="STRING" id="1314751.GCA_001591425_02840"/>
<dbReference type="GO" id="GO:0008757">
    <property type="term" value="F:S-adenosylmethionine-dependent methyltransferase activity"/>
    <property type="evidence" value="ECO:0007669"/>
    <property type="project" value="InterPro"/>
</dbReference>
<dbReference type="InterPro" id="IPR013216">
    <property type="entry name" value="Methyltransf_11"/>
</dbReference>
<keyword evidence="2" id="KW-0489">Methyltransferase</keyword>
<dbReference type="PANTHER" id="PTHR43861:SF1">
    <property type="entry name" value="TRANS-ACONITATE 2-METHYLTRANSFERASE"/>
    <property type="match status" value="1"/>
</dbReference>
<dbReference type="PANTHER" id="PTHR43861">
    <property type="entry name" value="TRANS-ACONITATE 2-METHYLTRANSFERASE-RELATED"/>
    <property type="match status" value="1"/>
</dbReference>
<keyword evidence="2" id="KW-0808">Transferase</keyword>
<dbReference type="SUPFAM" id="SSF53335">
    <property type="entry name" value="S-adenosyl-L-methionine-dependent methyltransferases"/>
    <property type="match status" value="1"/>
</dbReference>
<dbReference type="EMBL" id="CP018866">
    <property type="protein sequence ID" value="AST91726.1"/>
    <property type="molecule type" value="Genomic_DNA"/>
</dbReference>
<dbReference type="CDD" id="cd02440">
    <property type="entry name" value="AdoMet_MTases"/>
    <property type="match status" value="1"/>
</dbReference>
<keyword evidence="3" id="KW-1185">Reference proteome</keyword>
<gene>
    <name evidence="2" type="ORF">BC6307_10780</name>
</gene>
<dbReference type="RefSeq" id="WP_066417380.1">
    <property type="nucleotide sequence ID" value="NZ_CP018866.1"/>
</dbReference>
<dbReference type="GO" id="GO:0032259">
    <property type="term" value="P:methylation"/>
    <property type="evidence" value="ECO:0007669"/>
    <property type="project" value="UniProtKB-KW"/>
</dbReference>
<sequence>MNNKSWQQSSANAWNDRALDWHERSEAMWKTGSRKTIIPFIQSKLKQGSTVLDAGCGDGYGSYLLSQNDYKVIGVDLAENMIKYAKDTYKNSEMVFLQGDLSNLPLGNESVDAIMAINSLEWTENPLTVINEFHRVMKNKGSLFIGLLGPTAGPRANSFNRLYGEHIICNTMMPWELERLALENGWNLIDHLPVYKEDAKKIETSKLPKILKQSLTFMWVFHFEREG</sequence>
<dbReference type="InterPro" id="IPR029063">
    <property type="entry name" value="SAM-dependent_MTases_sf"/>
</dbReference>
<dbReference type="Proteomes" id="UP000215224">
    <property type="component" value="Chromosome"/>
</dbReference>
<evidence type="ECO:0000259" key="1">
    <source>
        <dbReference type="Pfam" id="PF08241"/>
    </source>
</evidence>
<evidence type="ECO:0000313" key="2">
    <source>
        <dbReference type="EMBL" id="AST91726.1"/>
    </source>
</evidence>
<proteinExistence type="predicted"/>
<accession>A0A223KQN3</accession>
<dbReference type="KEGG" id="bcoh:BC6307_10780"/>
<protein>
    <submittedName>
        <fullName evidence="2">SAM-dependent methyltransferase</fullName>
    </submittedName>
</protein>
<organism evidence="2 3">
    <name type="scientific">Sutcliffiella cohnii</name>
    <dbReference type="NCBI Taxonomy" id="33932"/>
    <lineage>
        <taxon>Bacteria</taxon>
        <taxon>Bacillati</taxon>
        <taxon>Bacillota</taxon>
        <taxon>Bacilli</taxon>
        <taxon>Bacillales</taxon>
        <taxon>Bacillaceae</taxon>
        <taxon>Sutcliffiella</taxon>
    </lineage>
</organism>
<dbReference type="AlphaFoldDB" id="A0A223KQN3"/>
<dbReference type="Gene3D" id="3.40.50.150">
    <property type="entry name" value="Vaccinia Virus protein VP39"/>
    <property type="match status" value="1"/>
</dbReference>
<name>A0A223KQN3_9BACI</name>